<comment type="caution">
    <text evidence="1">The sequence shown here is derived from an EMBL/GenBank/DDBJ whole genome shotgun (WGS) entry which is preliminary data.</text>
</comment>
<gene>
    <name evidence="1" type="ORF">ET989_07230</name>
</gene>
<evidence type="ECO:0000313" key="2">
    <source>
        <dbReference type="Proteomes" id="UP000292373"/>
    </source>
</evidence>
<keyword evidence="2" id="KW-1185">Reference proteome</keyword>
<evidence type="ECO:0000313" key="1">
    <source>
        <dbReference type="EMBL" id="TBT84967.1"/>
    </source>
</evidence>
<dbReference type="OrthoDB" id="3733646at2"/>
<accession>A0A4Q9KDM2</accession>
<protein>
    <recommendedName>
        <fullName evidence="3">SHOCT domain-containing protein</fullName>
    </recommendedName>
</protein>
<dbReference type="Proteomes" id="UP000292373">
    <property type="component" value="Unassembled WGS sequence"/>
</dbReference>
<dbReference type="AlphaFoldDB" id="A0A4Q9KDM2"/>
<organism evidence="1 2">
    <name type="scientific">Propioniciclava sinopodophylli</name>
    <dbReference type="NCBI Taxonomy" id="1837344"/>
    <lineage>
        <taxon>Bacteria</taxon>
        <taxon>Bacillati</taxon>
        <taxon>Actinomycetota</taxon>
        <taxon>Actinomycetes</taxon>
        <taxon>Propionibacteriales</taxon>
        <taxon>Propionibacteriaceae</taxon>
        <taxon>Propioniciclava</taxon>
    </lineage>
</organism>
<sequence length="73" mass="8228">MWIIALVAFVVVLSRVGRIGPFAWDPAWRTRRAALCAPASPSDQAERILARRLADGDLTVDDYYERLSLIQAR</sequence>
<dbReference type="EMBL" id="SDMQ01000006">
    <property type="protein sequence ID" value="TBT84967.1"/>
    <property type="molecule type" value="Genomic_DNA"/>
</dbReference>
<reference evidence="1 2" key="1">
    <citation type="submission" date="2019-01" db="EMBL/GenBank/DDBJ databases">
        <title>Lactibacter flavus gen. nov., sp. nov., a novel bacterium of the family Propionibacteriaceae isolated from raw milk and dairy products.</title>
        <authorList>
            <person name="Huptas C."/>
            <person name="Wenning M."/>
            <person name="Breitenwieser F."/>
            <person name="Doll E."/>
            <person name="Von Neubeck M."/>
            <person name="Busse H.-J."/>
            <person name="Scherer S."/>
        </authorList>
    </citation>
    <scope>NUCLEOTIDE SEQUENCE [LARGE SCALE GENOMIC DNA]</scope>
    <source>
        <strain evidence="1 2">KCTC 33808</strain>
    </source>
</reference>
<evidence type="ECO:0008006" key="3">
    <source>
        <dbReference type="Google" id="ProtNLM"/>
    </source>
</evidence>
<dbReference type="RefSeq" id="WP_131167880.1">
    <property type="nucleotide sequence ID" value="NZ_SDMQ01000006.1"/>
</dbReference>
<proteinExistence type="predicted"/>
<name>A0A4Q9KDM2_9ACTN</name>